<feature type="compositionally biased region" description="Basic and acidic residues" evidence="1">
    <location>
        <begin position="24"/>
        <end position="41"/>
    </location>
</feature>
<dbReference type="AlphaFoldDB" id="A0AAX4HHN3"/>
<dbReference type="GeneID" id="88175929"/>
<dbReference type="Proteomes" id="UP001338582">
    <property type="component" value="Chromosome 6"/>
</dbReference>
<proteinExistence type="predicted"/>
<evidence type="ECO:0000313" key="3">
    <source>
        <dbReference type="Proteomes" id="UP001338582"/>
    </source>
</evidence>
<name>A0AAX4HHN3_9ASCO</name>
<dbReference type="EMBL" id="CP138899">
    <property type="protein sequence ID" value="WPK27480.1"/>
    <property type="molecule type" value="Genomic_DNA"/>
</dbReference>
<feature type="region of interest" description="Disordered" evidence="1">
    <location>
        <begin position="192"/>
        <end position="212"/>
    </location>
</feature>
<feature type="compositionally biased region" description="Basic residues" evidence="1">
    <location>
        <begin position="49"/>
        <end position="79"/>
    </location>
</feature>
<reference evidence="2 3" key="1">
    <citation type="submission" date="2023-10" db="EMBL/GenBank/DDBJ databases">
        <title>Draft Genome Sequence of Candida saopaulonensis from a very Premature Infant with Sepsis.</title>
        <authorList>
            <person name="Ning Y."/>
            <person name="Dai R."/>
            <person name="Xiao M."/>
            <person name="Xu Y."/>
            <person name="Yan Q."/>
            <person name="Zhang L."/>
        </authorList>
    </citation>
    <scope>NUCLEOTIDE SEQUENCE [LARGE SCALE GENOMIC DNA]</scope>
    <source>
        <strain evidence="2 3">19XY460</strain>
    </source>
</reference>
<evidence type="ECO:0008006" key="4">
    <source>
        <dbReference type="Google" id="ProtNLM"/>
    </source>
</evidence>
<sequence length="506" mass="56112">MGKSAKSPASPLSSLNFLSTQIQSRHEVQEHKDQRIAKLQEFRNSNSKTSKKPISKAGRGRVSKAGSKKKPPKKTKKTAPKKITLLSAFVRDLFAAKKPIDSQSILSYFKGEKERADEFISLLETVTASPASRAGIANELSLFTGQEWQTILDTLRLKFPNLSGPKKKSLVLISKRIKAIKEAEAVEAQQISQEENSQSLWSQASNQPNSDLTTEDMKWLYDLDDEQLLSNTSVEIPEETADQPFCFTLSQVLNSTPQCSDNETTIDNSEPEIEPFSERELAILQDRVAVLPHAAKKEPTQIYSSPLKHTPLNTIQTSGVPHPQAMASNIPSRQKPIWADSIDIVTSIAFAPTEENLKTIAESIESRPRSLSIIEIDSPTSRKLESSPIKPTMEDAQAHAISHGSATNWPSESEIVSSPTRAPEVLMSLENAAKITWTSEQIQFRGFLHLRQSTDPCVELRVLPQEPTQYNSISDSEDESEDKEVHTIEVSTLRKPISVLQVPSSP</sequence>
<keyword evidence="3" id="KW-1185">Reference proteome</keyword>
<gene>
    <name evidence="2" type="ORF">PUMCH_004869</name>
</gene>
<dbReference type="RefSeq" id="XP_062879858.1">
    <property type="nucleotide sequence ID" value="XM_063023788.1"/>
</dbReference>
<evidence type="ECO:0000313" key="2">
    <source>
        <dbReference type="EMBL" id="WPK27480.1"/>
    </source>
</evidence>
<feature type="region of interest" description="Disordered" evidence="1">
    <location>
        <begin position="23"/>
        <end position="79"/>
    </location>
</feature>
<organism evidence="2 3">
    <name type="scientific">Australozyma saopauloensis</name>
    <dbReference type="NCBI Taxonomy" id="291208"/>
    <lineage>
        <taxon>Eukaryota</taxon>
        <taxon>Fungi</taxon>
        <taxon>Dikarya</taxon>
        <taxon>Ascomycota</taxon>
        <taxon>Saccharomycotina</taxon>
        <taxon>Pichiomycetes</taxon>
        <taxon>Metschnikowiaceae</taxon>
        <taxon>Australozyma</taxon>
    </lineage>
</organism>
<evidence type="ECO:0000256" key="1">
    <source>
        <dbReference type="SAM" id="MobiDB-lite"/>
    </source>
</evidence>
<dbReference type="KEGG" id="asau:88175929"/>
<accession>A0AAX4HHN3</accession>
<protein>
    <recommendedName>
        <fullName evidence="4">Structure-specific endonuclease subunit SLX4</fullName>
    </recommendedName>
</protein>